<accession>A0A327KQM9</accession>
<feature type="region of interest" description="Disordered" evidence="11">
    <location>
        <begin position="498"/>
        <end position="534"/>
    </location>
</feature>
<dbReference type="SUPFAM" id="SSF50677">
    <property type="entry name" value="ValRS/IleRS/LeuRS editing domain"/>
    <property type="match status" value="1"/>
</dbReference>
<evidence type="ECO:0000256" key="1">
    <source>
        <dbReference type="ARBA" id="ARBA00006887"/>
    </source>
</evidence>
<dbReference type="RefSeq" id="WP_111421789.1">
    <property type="nucleotide sequence ID" value="NZ_NPEX01000274.1"/>
</dbReference>
<evidence type="ECO:0000259" key="12">
    <source>
        <dbReference type="Pfam" id="PF00133"/>
    </source>
</evidence>
<dbReference type="PANTHER" id="PTHR42765">
    <property type="entry name" value="SOLEUCYL-TRNA SYNTHETASE"/>
    <property type="match status" value="1"/>
</dbReference>
<dbReference type="EMBL" id="NPEX01000274">
    <property type="protein sequence ID" value="RAI39662.1"/>
    <property type="molecule type" value="Genomic_DNA"/>
</dbReference>
<dbReference type="Pfam" id="PF00133">
    <property type="entry name" value="tRNA-synt_1"/>
    <property type="match status" value="2"/>
</dbReference>
<comment type="caution">
    <text evidence="14">The sequence shown here is derived from an EMBL/GenBank/DDBJ whole genome shotgun (WGS) entry which is preliminary data.</text>
</comment>
<dbReference type="Gene3D" id="3.40.50.620">
    <property type="entry name" value="HUPs"/>
    <property type="match status" value="2"/>
</dbReference>
<dbReference type="InterPro" id="IPR014729">
    <property type="entry name" value="Rossmann-like_a/b/a_fold"/>
</dbReference>
<dbReference type="PANTHER" id="PTHR42765:SF1">
    <property type="entry name" value="ISOLEUCINE--TRNA LIGASE, MITOCHONDRIAL"/>
    <property type="match status" value="1"/>
</dbReference>
<dbReference type="GO" id="GO:0005829">
    <property type="term" value="C:cytosol"/>
    <property type="evidence" value="ECO:0007669"/>
    <property type="project" value="TreeGrafter"/>
</dbReference>
<dbReference type="FunFam" id="3.40.50.620:FF:000042">
    <property type="entry name" value="Isoleucine--tRNA ligase"/>
    <property type="match status" value="1"/>
</dbReference>
<dbReference type="Proteomes" id="UP000249130">
    <property type="component" value="Unassembled WGS sequence"/>
</dbReference>
<feature type="short sequence motif" description="'HIGH' region" evidence="10">
    <location>
        <begin position="65"/>
        <end position="75"/>
    </location>
</feature>
<dbReference type="GO" id="GO:0000049">
    <property type="term" value="F:tRNA binding"/>
    <property type="evidence" value="ECO:0007669"/>
    <property type="project" value="InterPro"/>
</dbReference>
<dbReference type="SUPFAM" id="SSF47323">
    <property type="entry name" value="Anticodon-binding domain of a subclass of class I aminoacyl-tRNA synthetases"/>
    <property type="match status" value="1"/>
</dbReference>
<dbReference type="HAMAP" id="MF_02002">
    <property type="entry name" value="Ile_tRNA_synth_type1"/>
    <property type="match status" value="1"/>
</dbReference>
<evidence type="ECO:0000256" key="10">
    <source>
        <dbReference type="HAMAP-Rule" id="MF_02002"/>
    </source>
</evidence>
<dbReference type="InterPro" id="IPR013155">
    <property type="entry name" value="M/V/L/I-tRNA-synth_anticd-bd"/>
</dbReference>
<dbReference type="InterPro" id="IPR009008">
    <property type="entry name" value="Val/Leu/Ile-tRNA-synth_edit"/>
</dbReference>
<comment type="subcellular location">
    <subcellularLocation>
        <location evidence="10">Cytoplasm</location>
    </subcellularLocation>
</comment>
<evidence type="ECO:0000313" key="14">
    <source>
        <dbReference type="EMBL" id="RAI39662.1"/>
    </source>
</evidence>
<comment type="function">
    <text evidence="8 10">Catalyzes the attachment of isoleucine to tRNA(Ile). As IleRS can inadvertently accommodate and process structurally similar amino acids such as valine, to avoid such errors it has two additional distinct tRNA(Ile)-dependent editing activities. One activity is designated as 'pretransfer' editing and involves the hydrolysis of activated Val-AMP. The other activity is designated 'posttransfer' editing and involves deacylation of mischarged Val-tRNA(Ile).</text>
</comment>
<dbReference type="GO" id="GO:0004822">
    <property type="term" value="F:isoleucine-tRNA ligase activity"/>
    <property type="evidence" value="ECO:0007669"/>
    <property type="project" value="UniProtKB-UniRule"/>
</dbReference>
<evidence type="ECO:0000259" key="13">
    <source>
        <dbReference type="Pfam" id="PF08264"/>
    </source>
</evidence>
<dbReference type="SUPFAM" id="SSF52374">
    <property type="entry name" value="Nucleotidylyl transferase"/>
    <property type="match status" value="1"/>
</dbReference>
<sequence length="1063" mass="118535">MTDAATTTRDYSKTLFLPVTDFPMRAGLPQKEPEILARWAEIGLYGRLRSASEGRAKFVLHDGPPYANGHIHIGHALNKVLKDLVTRSQQMLGFDSNYVPGWDCHGLPIEWKIEEENYRKKGKTKPDLSDPAAMIAFRQECRAYAQHWLSVQREEFKRLGVVGDWDHPYTTMSFAAEAQIAREIMKFSANGTLYRGSKPVMWSVVERTALAEAEVEYEDYTSDTVWVKFPVRKVIGIAKLHGGPITAKSLDIWDEEAELGSAVRAASVVIWTTTPWTLPGNRAISFSHRIGYGVYKVTDAPADNWAKTGDLLILADNLAEDVFKQARVVAYEKVRAVPADVLAGMVCEHPLKSVGGYDFAVPLLDGEHVDDSTGTGFVHTAPGHGREDFDIWMEYGRRLHERGISTAIPYTVDADGRYTADAPGFEGRRVITDKGEKGDANEAVIKALVEAGNLLARGKLKHQYPHSWRSKKPVIFRNTPQWFIAMDQDIAASGPAAVVPGRAEGANPESSDKRNGPRLDSGSGAARRPGMTEDVVAATPGDTLRARALKAIRATRWVPPQGQNRITGMIESRPDWVISRQRAWGVPITVFVRDKGHGEVEILQDEAVNARIVAAFETEGADAWYAAGARERFLAERAGEGWQKVDDILDVWFDSGSTHAFVLEDPENFPTLAGIRRKVDGGRDQVMYLEGSDQHRGWFHSSLLESCGTRGRAPFDVVVTHGFTLDEQGRKMSKSLGNTVAPQDMIKQHGADIVRLWVGSCDYWDDQRIGPEIIKTTVDTYRKLRNTLRWMLGNLAHFRDEDRVKVERMPPLERYMLHRLAEFDATVREAYANYDYKRIFAVVGQFMTVDLSAFYFDVRKDALYCDPISSVTRRACLTVLDHVFRCTVTWLAPILCFTAEEAWLARYAGTDGSVHLETFPEVPESWRNEGLAEIWRKARAVRRVVTGALELERAGKRIGSSLEADPLIYVSNDDLFRAVVDLDLAEICITSGASLIEGEGPEDAFRLPDVPGVAVLPRRAEGKKCARSWKITPSVGLDPQYPEVTPRDAQALRELDALQKAAG</sequence>
<comment type="similarity">
    <text evidence="1 10">Belongs to the class-I aminoacyl-tRNA synthetase family. IleS type 1 subfamily.</text>
</comment>
<evidence type="ECO:0000256" key="3">
    <source>
        <dbReference type="ARBA" id="ARBA00022598"/>
    </source>
</evidence>
<protein>
    <recommendedName>
        <fullName evidence="10">Isoleucine--tRNA ligase</fullName>
        <ecNumber evidence="10">6.1.1.5</ecNumber>
    </recommendedName>
    <alternativeName>
        <fullName evidence="10">Isoleucyl-tRNA synthetase</fullName>
        <shortName evidence="10">IleRS</shortName>
    </alternativeName>
</protein>
<feature type="binding site" evidence="10">
    <location>
        <position position="690"/>
    </location>
    <ligand>
        <name>L-isoleucyl-5'-AMP</name>
        <dbReference type="ChEBI" id="CHEBI:178002"/>
    </ligand>
</feature>
<dbReference type="InterPro" id="IPR002301">
    <property type="entry name" value="Ile-tRNA-ligase"/>
</dbReference>
<evidence type="ECO:0000256" key="11">
    <source>
        <dbReference type="SAM" id="MobiDB-lite"/>
    </source>
</evidence>
<dbReference type="NCBIfam" id="TIGR00392">
    <property type="entry name" value="ileS"/>
    <property type="match status" value="1"/>
</dbReference>
<gene>
    <name evidence="10" type="primary">ileS</name>
    <name evidence="14" type="ORF">CH341_25365</name>
</gene>
<dbReference type="InterPro" id="IPR050081">
    <property type="entry name" value="Ile-tRNA_ligase"/>
</dbReference>
<dbReference type="PRINTS" id="PR00984">
    <property type="entry name" value="TRNASYNTHILE"/>
</dbReference>
<keyword evidence="5 10" id="KW-0067">ATP-binding</keyword>
<dbReference type="PROSITE" id="PS00178">
    <property type="entry name" value="AA_TRNA_LIGASE_I"/>
    <property type="match status" value="1"/>
</dbReference>
<keyword evidence="7 10" id="KW-0030">Aminoacyl-tRNA synthetase</keyword>
<evidence type="ECO:0000256" key="8">
    <source>
        <dbReference type="ARBA" id="ARBA00025217"/>
    </source>
</evidence>
<feature type="domain" description="Methionyl/Valyl/Leucyl/Isoleucyl-tRNA synthetase anticodon-binding" evidence="13">
    <location>
        <begin position="813"/>
        <end position="963"/>
    </location>
</feature>
<dbReference type="GO" id="GO:0002161">
    <property type="term" value="F:aminoacyl-tRNA deacylase activity"/>
    <property type="evidence" value="ECO:0007669"/>
    <property type="project" value="InterPro"/>
</dbReference>
<keyword evidence="4 10" id="KW-0547">Nucleotide-binding</keyword>
<feature type="domain" description="Aminoacyl-tRNA synthetase class Ia" evidence="12">
    <location>
        <begin position="542"/>
        <end position="768"/>
    </location>
</feature>
<comment type="catalytic activity">
    <reaction evidence="9 10">
        <text>tRNA(Ile) + L-isoleucine + ATP = L-isoleucyl-tRNA(Ile) + AMP + diphosphate</text>
        <dbReference type="Rhea" id="RHEA:11060"/>
        <dbReference type="Rhea" id="RHEA-COMP:9666"/>
        <dbReference type="Rhea" id="RHEA-COMP:9695"/>
        <dbReference type="ChEBI" id="CHEBI:30616"/>
        <dbReference type="ChEBI" id="CHEBI:33019"/>
        <dbReference type="ChEBI" id="CHEBI:58045"/>
        <dbReference type="ChEBI" id="CHEBI:78442"/>
        <dbReference type="ChEBI" id="CHEBI:78528"/>
        <dbReference type="ChEBI" id="CHEBI:456215"/>
        <dbReference type="EC" id="6.1.1.5"/>
    </reaction>
</comment>
<dbReference type="FunFam" id="3.90.740.10:FF:000022">
    <property type="entry name" value="Isoleucine--tRNA ligase"/>
    <property type="match status" value="1"/>
</dbReference>
<evidence type="ECO:0000256" key="2">
    <source>
        <dbReference type="ARBA" id="ARBA00022490"/>
    </source>
</evidence>
<keyword evidence="6 10" id="KW-0648">Protein biosynthesis</keyword>
<feature type="short sequence motif" description="'KMSKS' region" evidence="10">
    <location>
        <begin position="731"/>
        <end position="735"/>
    </location>
</feature>
<dbReference type="Pfam" id="PF08264">
    <property type="entry name" value="Anticodon_1"/>
    <property type="match status" value="1"/>
</dbReference>
<comment type="domain">
    <text evidence="10">IleRS has two distinct active sites: one for aminoacylation and one for editing. The misactivated valine is translocated from the active site to the editing site, which sterically excludes the correctly activated isoleucine. The single editing site contains two valyl binding pockets, one specific for each substrate (Val-AMP or Val-tRNA(Ile)).</text>
</comment>
<comment type="caution">
    <text evidence="10">Lacks conserved residue(s) required for the propagation of feature annotation.</text>
</comment>
<dbReference type="InterPro" id="IPR001412">
    <property type="entry name" value="aa-tRNA-synth_I_CS"/>
</dbReference>
<dbReference type="InterPro" id="IPR002300">
    <property type="entry name" value="aa-tRNA-synth_Ia"/>
</dbReference>
<evidence type="ECO:0000313" key="15">
    <source>
        <dbReference type="Proteomes" id="UP000249130"/>
    </source>
</evidence>
<dbReference type="Gene3D" id="1.10.730.20">
    <property type="match status" value="1"/>
</dbReference>
<dbReference type="CDD" id="cd07960">
    <property type="entry name" value="Anticodon_Ia_Ile_BEm"/>
    <property type="match status" value="1"/>
</dbReference>
<evidence type="ECO:0000256" key="4">
    <source>
        <dbReference type="ARBA" id="ARBA00022741"/>
    </source>
</evidence>
<feature type="binding site" evidence="10">
    <location>
        <position position="734"/>
    </location>
    <ligand>
        <name>ATP</name>
        <dbReference type="ChEBI" id="CHEBI:30616"/>
    </ligand>
</feature>
<evidence type="ECO:0000256" key="7">
    <source>
        <dbReference type="ARBA" id="ARBA00023146"/>
    </source>
</evidence>
<evidence type="ECO:0000256" key="9">
    <source>
        <dbReference type="ARBA" id="ARBA00048359"/>
    </source>
</evidence>
<dbReference type="InterPro" id="IPR023585">
    <property type="entry name" value="Ile-tRNA-ligase_type1"/>
</dbReference>
<dbReference type="GO" id="GO:0006428">
    <property type="term" value="P:isoleucyl-tRNA aminoacylation"/>
    <property type="evidence" value="ECO:0007669"/>
    <property type="project" value="UniProtKB-UniRule"/>
</dbReference>
<comment type="subunit">
    <text evidence="10">Monomer.</text>
</comment>
<organism evidence="14 15">
    <name type="scientific">Rhodoplanes roseus</name>
    <dbReference type="NCBI Taxonomy" id="29409"/>
    <lineage>
        <taxon>Bacteria</taxon>
        <taxon>Pseudomonadati</taxon>
        <taxon>Pseudomonadota</taxon>
        <taxon>Alphaproteobacteria</taxon>
        <taxon>Hyphomicrobiales</taxon>
        <taxon>Nitrobacteraceae</taxon>
        <taxon>Rhodoplanes</taxon>
    </lineage>
</organism>
<proteinExistence type="inferred from homology"/>
<dbReference type="AlphaFoldDB" id="A0A327KQM9"/>
<name>A0A327KQM9_9BRAD</name>
<dbReference type="GO" id="GO:0005524">
    <property type="term" value="F:ATP binding"/>
    <property type="evidence" value="ECO:0007669"/>
    <property type="project" value="UniProtKB-UniRule"/>
</dbReference>
<evidence type="ECO:0000256" key="6">
    <source>
        <dbReference type="ARBA" id="ARBA00022917"/>
    </source>
</evidence>
<reference evidence="14 15" key="1">
    <citation type="submission" date="2017-07" db="EMBL/GenBank/DDBJ databases">
        <title>Draft Genome Sequences of Select Purple Nonsulfur Bacteria.</title>
        <authorList>
            <person name="Lasarre B."/>
            <person name="Mckinlay J.B."/>
        </authorList>
    </citation>
    <scope>NUCLEOTIDE SEQUENCE [LARGE SCALE GENOMIC DNA]</scope>
    <source>
        <strain evidence="14 15">DSM 5909</strain>
    </source>
</reference>
<dbReference type="EC" id="6.1.1.5" evidence="10"/>
<keyword evidence="2 10" id="KW-0963">Cytoplasm</keyword>
<dbReference type="Gene3D" id="3.90.740.10">
    <property type="entry name" value="Valyl/Leucyl/Isoleucyl-tRNA synthetase, editing domain"/>
    <property type="match status" value="1"/>
</dbReference>
<evidence type="ECO:0000256" key="5">
    <source>
        <dbReference type="ARBA" id="ARBA00022840"/>
    </source>
</evidence>
<dbReference type="InterPro" id="IPR033708">
    <property type="entry name" value="Anticodon_Ile_BEm"/>
</dbReference>
<feature type="domain" description="Aminoacyl-tRNA synthetase class Ia" evidence="12">
    <location>
        <begin position="35"/>
        <end position="488"/>
    </location>
</feature>
<keyword evidence="3 10" id="KW-0436">Ligase</keyword>
<keyword evidence="15" id="KW-1185">Reference proteome</keyword>
<dbReference type="OrthoDB" id="9810365at2"/>
<dbReference type="InterPro" id="IPR009080">
    <property type="entry name" value="tRNAsynth_Ia_anticodon-bd"/>
</dbReference>